<evidence type="ECO:0000256" key="2">
    <source>
        <dbReference type="SAM" id="SignalP"/>
    </source>
</evidence>
<comment type="caution">
    <text evidence="3">The sequence shown here is derived from an EMBL/GenBank/DDBJ whole genome shotgun (WGS) entry which is preliminary data.</text>
</comment>
<evidence type="ECO:0000313" key="3">
    <source>
        <dbReference type="EMBL" id="KAH7208490.1"/>
    </source>
</evidence>
<keyword evidence="2" id="KW-0732">Signal</keyword>
<dbReference type="EMBL" id="JAGMUX010000033">
    <property type="protein sequence ID" value="KAH7208490.1"/>
    <property type="molecule type" value="Genomic_DNA"/>
</dbReference>
<dbReference type="GeneID" id="70226430"/>
<name>A0A9P9FYL1_FUSRE</name>
<dbReference type="Proteomes" id="UP000720189">
    <property type="component" value="Unassembled WGS sequence"/>
</dbReference>
<evidence type="ECO:0000313" key="4">
    <source>
        <dbReference type="Proteomes" id="UP000720189"/>
    </source>
</evidence>
<sequence length="63" mass="6771">MDISPPAFIASLGLELLACLDSPVAAIDGNFTTMAQNIYSKFPSGKRKANDSKNEDAPPSMRR</sequence>
<feature type="region of interest" description="Disordered" evidence="1">
    <location>
        <begin position="42"/>
        <end position="63"/>
    </location>
</feature>
<feature type="chain" id="PRO_5040512824" evidence="2">
    <location>
        <begin position="27"/>
        <end position="63"/>
    </location>
</feature>
<feature type="signal peptide" evidence="2">
    <location>
        <begin position="1"/>
        <end position="26"/>
    </location>
</feature>
<keyword evidence="4" id="KW-1185">Reference proteome</keyword>
<proteinExistence type="predicted"/>
<protein>
    <submittedName>
        <fullName evidence="3">Uncharacterized protein</fullName>
    </submittedName>
</protein>
<evidence type="ECO:0000256" key="1">
    <source>
        <dbReference type="SAM" id="MobiDB-lite"/>
    </source>
</evidence>
<dbReference type="RefSeq" id="XP_046041393.1">
    <property type="nucleotide sequence ID" value="XM_046196476.1"/>
</dbReference>
<accession>A0A9P9FYL1</accession>
<organism evidence="3 4">
    <name type="scientific">Fusarium redolens</name>
    <dbReference type="NCBI Taxonomy" id="48865"/>
    <lineage>
        <taxon>Eukaryota</taxon>
        <taxon>Fungi</taxon>
        <taxon>Dikarya</taxon>
        <taxon>Ascomycota</taxon>
        <taxon>Pezizomycotina</taxon>
        <taxon>Sordariomycetes</taxon>
        <taxon>Hypocreomycetidae</taxon>
        <taxon>Hypocreales</taxon>
        <taxon>Nectriaceae</taxon>
        <taxon>Fusarium</taxon>
        <taxon>Fusarium redolens species complex</taxon>
    </lineage>
</organism>
<reference evidence="3" key="1">
    <citation type="journal article" date="2021" name="Nat. Commun.">
        <title>Genetic determinants of endophytism in the Arabidopsis root mycobiome.</title>
        <authorList>
            <person name="Mesny F."/>
            <person name="Miyauchi S."/>
            <person name="Thiergart T."/>
            <person name="Pickel B."/>
            <person name="Atanasova L."/>
            <person name="Karlsson M."/>
            <person name="Huettel B."/>
            <person name="Barry K.W."/>
            <person name="Haridas S."/>
            <person name="Chen C."/>
            <person name="Bauer D."/>
            <person name="Andreopoulos W."/>
            <person name="Pangilinan J."/>
            <person name="LaButti K."/>
            <person name="Riley R."/>
            <person name="Lipzen A."/>
            <person name="Clum A."/>
            <person name="Drula E."/>
            <person name="Henrissat B."/>
            <person name="Kohler A."/>
            <person name="Grigoriev I.V."/>
            <person name="Martin F.M."/>
            <person name="Hacquard S."/>
        </authorList>
    </citation>
    <scope>NUCLEOTIDE SEQUENCE</scope>
    <source>
        <strain evidence="3">MPI-CAGE-AT-0023</strain>
    </source>
</reference>
<gene>
    <name evidence="3" type="ORF">BKA55DRAFT_600083</name>
</gene>
<dbReference type="AlphaFoldDB" id="A0A9P9FYL1"/>